<evidence type="ECO:0000256" key="3">
    <source>
        <dbReference type="ARBA" id="ARBA00022526"/>
    </source>
</evidence>
<evidence type="ECO:0000256" key="4">
    <source>
        <dbReference type="ARBA" id="ARBA00022676"/>
    </source>
</evidence>
<dbReference type="AlphaFoldDB" id="A0A1B7NW73"/>
<protein>
    <submittedName>
        <fullName evidence="10">Uncharacterized protein</fullName>
    </submittedName>
</protein>
<dbReference type="Proteomes" id="UP000091918">
    <property type="component" value="Unassembled WGS sequence"/>
</dbReference>
<reference evidence="10 11" key="1">
    <citation type="submission" date="2015-07" db="EMBL/GenBank/DDBJ databases">
        <title>Emmonsia species relationships and genome sequence.</title>
        <authorList>
            <person name="Cuomo C.A."/>
            <person name="Schwartz I.S."/>
            <person name="Kenyon C."/>
            <person name="de Hoog G.S."/>
            <person name="Govender N.P."/>
            <person name="Botha A."/>
            <person name="Moreno L."/>
            <person name="de Vries M."/>
            <person name="Munoz J.F."/>
            <person name="Stielow J.B."/>
        </authorList>
    </citation>
    <scope>NUCLEOTIDE SEQUENCE [LARGE SCALE GENOMIC DNA]</scope>
    <source>
        <strain evidence="10 11">CBS 136260</strain>
    </source>
</reference>
<comment type="caution">
    <text evidence="10">The sequence shown here is derived from an EMBL/GenBank/DDBJ whole genome shotgun (WGS) entry which is preliminary data.</text>
</comment>
<comment type="similarity">
    <text evidence="1">Belongs to the glycosyltransferase group 1 family. Glycosyltransferase 4 subfamily.</text>
</comment>
<keyword evidence="6" id="KW-0119">Carbohydrate metabolism</keyword>
<evidence type="ECO:0000256" key="2">
    <source>
        <dbReference type="ARBA" id="ARBA00011738"/>
    </source>
</evidence>
<dbReference type="InterPro" id="IPR049438">
    <property type="entry name" value="TreT_GT1"/>
</dbReference>
<accession>A0A1B7NW73</accession>
<proteinExistence type="inferred from homology"/>
<evidence type="ECO:0000259" key="8">
    <source>
        <dbReference type="Pfam" id="PF00534"/>
    </source>
</evidence>
<evidence type="ECO:0000256" key="5">
    <source>
        <dbReference type="ARBA" id="ARBA00022679"/>
    </source>
</evidence>
<gene>
    <name evidence="10" type="ORF">ACJ72_04638</name>
</gene>
<keyword evidence="11" id="KW-1185">Reference proteome</keyword>
<dbReference type="OrthoDB" id="937291at2759"/>
<feature type="domain" description="Trehalose synthase N-terminal" evidence="9">
    <location>
        <begin position="271"/>
        <end position="432"/>
    </location>
</feature>
<dbReference type="PANTHER" id="PTHR47779:SF1">
    <property type="entry name" value="SYNTHASE (CCG-9), PUTATIVE (AFU_ORTHOLOGUE AFUA_3G12100)-RELATED"/>
    <property type="match status" value="1"/>
</dbReference>
<feature type="domain" description="Glycosyl transferase family 1" evidence="8">
    <location>
        <begin position="490"/>
        <end position="661"/>
    </location>
</feature>
<dbReference type="GO" id="GO:0016757">
    <property type="term" value="F:glycosyltransferase activity"/>
    <property type="evidence" value="ECO:0007669"/>
    <property type="project" value="UniProtKB-KW"/>
</dbReference>
<dbReference type="InterPro" id="IPR052078">
    <property type="entry name" value="Trehalose_Metab_GTase"/>
</dbReference>
<dbReference type="GO" id="GO:0006006">
    <property type="term" value="P:glucose metabolic process"/>
    <property type="evidence" value="ECO:0007669"/>
    <property type="project" value="UniProtKB-KW"/>
</dbReference>
<evidence type="ECO:0000256" key="7">
    <source>
        <dbReference type="SAM" id="MobiDB-lite"/>
    </source>
</evidence>
<dbReference type="SUPFAM" id="SSF53756">
    <property type="entry name" value="UDP-Glycosyltransferase/glycogen phosphorylase"/>
    <property type="match status" value="1"/>
</dbReference>
<dbReference type="Gene3D" id="3.40.50.2000">
    <property type="entry name" value="Glycogen Phosphorylase B"/>
    <property type="match status" value="2"/>
</dbReference>
<dbReference type="Pfam" id="PF21269">
    <property type="entry name" value="TreT_GT1"/>
    <property type="match status" value="1"/>
</dbReference>
<feature type="region of interest" description="Disordered" evidence="7">
    <location>
        <begin position="1"/>
        <end position="31"/>
    </location>
</feature>
<evidence type="ECO:0000256" key="1">
    <source>
        <dbReference type="ARBA" id="ARBA00009481"/>
    </source>
</evidence>
<organism evidence="10 11">
    <name type="scientific">Emergomyces africanus</name>
    <dbReference type="NCBI Taxonomy" id="1955775"/>
    <lineage>
        <taxon>Eukaryota</taxon>
        <taxon>Fungi</taxon>
        <taxon>Dikarya</taxon>
        <taxon>Ascomycota</taxon>
        <taxon>Pezizomycotina</taxon>
        <taxon>Eurotiomycetes</taxon>
        <taxon>Eurotiomycetidae</taxon>
        <taxon>Onygenales</taxon>
        <taxon>Ajellomycetaceae</taxon>
        <taxon>Emergomyces</taxon>
    </lineage>
</organism>
<keyword evidence="3" id="KW-0313">Glucose metabolism</keyword>
<name>A0A1B7NW73_9EURO</name>
<sequence length="740" mass="83059">MSMKKHVTEEGSQPERPSPSPKSANEHRTPHLKPYVDMVISAFQDRRFQRRTSIYQKRDLQERVAKKLWTGPPSETIYGGISVSSTDDNEVIIALAIRDTTYFLDFSEHRFPVDEHSPPTADVITDFVVAELRKYESNHLEKFIGIALPGELAERCPNLCPRLWRELDIVPLVLHGKGVHSVGWINQEYWNTKTLDEQAESVARKCITFFGPNKAPMLQVGYRGCVEVDCGFHAVLANLSDYELTVGSRTWNSVLKYAADLKERRIKVAFFSATPQGGGVALMRHALVRFAEALGVEFKWYVPRPRPAVFRITKTNHNIFQGVSKPDERLTEENKAALTDWIVGNAKRYWCGKGGPLSPPSEGGADIIVIDDPQMPGLIPLIKEATPARPVIYRSHIQVRSDLIADPTTPQAEAWNYFWDSIKCADLFISHPVSSFVPHMVPRETVGYLPASTDWLDGLNKPMNDFDIGYYGRIFSGKCREIGMTTIDYPDDEYIIQIARFDPSKGIFDLLDSYEKFRVLFAENRPSSEKLPKLLICGHGSVDDPDGVVIYDAVIEHIDNKLQHLKSSICVMHIPPSDQILNALLSKARVALQLSTREGFEVKVSEALHKGKPIIATMAGGIPLQVQDGKNGFLVEVGDTDAVARHLFNLWTDDELYYRLSSWAADSVSDEVSTVGNALSWLYLASELSKGNTVAPNERWINDMAREEAKEPYGRHENRLKRTLGEDKGLGAGFGLHRGK</sequence>
<evidence type="ECO:0000313" key="10">
    <source>
        <dbReference type="EMBL" id="OAX81020.1"/>
    </source>
</evidence>
<keyword evidence="4" id="KW-0328">Glycosyltransferase</keyword>
<dbReference type="EMBL" id="LGUA01000565">
    <property type="protein sequence ID" value="OAX81020.1"/>
    <property type="molecule type" value="Genomic_DNA"/>
</dbReference>
<dbReference type="PANTHER" id="PTHR47779">
    <property type="entry name" value="SYNTHASE (CCG-9), PUTATIVE (AFU_ORTHOLOGUE AFUA_3G12100)-RELATED"/>
    <property type="match status" value="1"/>
</dbReference>
<keyword evidence="5" id="KW-0808">Transferase</keyword>
<dbReference type="Pfam" id="PF00534">
    <property type="entry name" value="Glycos_transf_1"/>
    <property type="match status" value="1"/>
</dbReference>
<evidence type="ECO:0000259" key="9">
    <source>
        <dbReference type="Pfam" id="PF21269"/>
    </source>
</evidence>
<dbReference type="InterPro" id="IPR001296">
    <property type="entry name" value="Glyco_trans_1"/>
</dbReference>
<comment type="subunit">
    <text evidence="2">Homodimer.</text>
</comment>
<evidence type="ECO:0000256" key="6">
    <source>
        <dbReference type="ARBA" id="ARBA00023277"/>
    </source>
</evidence>
<dbReference type="STRING" id="1658172.A0A1B7NW73"/>
<evidence type="ECO:0000313" key="11">
    <source>
        <dbReference type="Proteomes" id="UP000091918"/>
    </source>
</evidence>